<dbReference type="PIRSF" id="PIRSF018005">
    <property type="entry name" value="UCP018005"/>
    <property type="match status" value="1"/>
</dbReference>
<dbReference type="NCBIfam" id="TIGR03438">
    <property type="entry name" value="egtD_ergothio"/>
    <property type="match status" value="1"/>
</dbReference>
<dbReference type="AlphaFoldDB" id="A0AA37H544"/>
<dbReference type="InterPro" id="IPR029063">
    <property type="entry name" value="SAM-dependent_MTases_sf"/>
</dbReference>
<dbReference type="GO" id="GO:0008168">
    <property type="term" value="F:methyltransferase activity"/>
    <property type="evidence" value="ECO:0007669"/>
    <property type="project" value="UniProtKB-KW"/>
</dbReference>
<evidence type="ECO:0000313" key="5">
    <source>
        <dbReference type="Proteomes" id="UP001055286"/>
    </source>
</evidence>
<dbReference type="RefSeq" id="WP_238189025.1">
    <property type="nucleotide sequence ID" value="NZ_BPQJ01000001.1"/>
</dbReference>
<organism evidence="4 5">
    <name type="scientific">Methylobacterium frigidaeris</name>
    <dbReference type="NCBI Taxonomy" id="2038277"/>
    <lineage>
        <taxon>Bacteria</taxon>
        <taxon>Pseudomonadati</taxon>
        <taxon>Pseudomonadota</taxon>
        <taxon>Alphaproteobacteria</taxon>
        <taxon>Hyphomicrobiales</taxon>
        <taxon>Methylobacteriaceae</taxon>
        <taxon>Methylobacterium</taxon>
    </lineage>
</organism>
<dbReference type="EMBL" id="BPQJ01000001">
    <property type="protein sequence ID" value="GJD59883.1"/>
    <property type="molecule type" value="Genomic_DNA"/>
</dbReference>
<accession>A0AA37H544</accession>
<evidence type="ECO:0000256" key="2">
    <source>
        <dbReference type="ARBA" id="ARBA00022679"/>
    </source>
</evidence>
<keyword evidence="1" id="KW-0489">Methyltransferase</keyword>
<dbReference type="PANTHER" id="PTHR43397:SF1">
    <property type="entry name" value="ERGOTHIONEINE BIOSYNTHESIS PROTEIN 1"/>
    <property type="match status" value="1"/>
</dbReference>
<dbReference type="GO" id="GO:0032259">
    <property type="term" value="P:methylation"/>
    <property type="evidence" value="ECO:0007669"/>
    <property type="project" value="UniProtKB-KW"/>
</dbReference>
<dbReference type="SUPFAM" id="SSF53335">
    <property type="entry name" value="S-adenosyl-L-methionine-dependent methyltransferases"/>
    <property type="match status" value="1"/>
</dbReference>
<dbReference type="Proteomes" id="UP001055286">
    <property type="component" value="Unassembled WGS sequence"/>
</dbReference>
<dbReference type="Gene3D" id="3.40.50.150">
    <property type="entry name" value="Vaccinia Virus protein VP39"/>
    <property type="match status" value="1"/>
</dbReference>
<evidence type="ECO:0000313" key="4">
    <source>
        <dbReference type="EMBL" id="GJD59883.1"/>
    </source>
</evidence>
<reference evidence="4" key="2">
    <citation type="submission" date="2021-08" db="EMBL/GenBank/DDBJ databases">
        <authorList>
            <person name="Tani A."/>
            <person name="Ola A."/>
            <person name="Ogura Y."/>
            <person name="Katsura K."/>
            <person name="Hayashi T."/>
        </authorList>
    </citation>
    <scope>NUCLEOTIDE SEQUENCE</scope>
    <source>
        <strain evidence="4">JCM 32048</strain>
    </source>
</reference>
<name>A0AA37H544_9HYPH</name>
<evidence type="ECO:0000256" key="1">
    <source>
        <dbReference type="ARBA" id="ARBA00022603"/>
    </source>
</evidence>
<dbReference type="InterPro" id="IPR017804">
    <property type="entry name" value="MeTrfase_EgtD-like"/>
</dbReference>
<keyword evidence="2" id="KW-0808">Transferase</keyword>
<dbReference type="InterPro" id="IPR051128">
    <property type="entry name" value="EgtD_Methyltrsf_superfamily"/>
</dbReference>
<protein>
    <submittedName>
        <fullName evidence="4">Histidine N-alpha-methyltransferase</fullName>
    </submittedName>
</protein>
<dbReference type="PANTHER" id="PTHR43397">
    <property type="entry name" value="ERGOTHIONEINE BIOSYNTHESIS PROTEIN 1"/>
    <property type="match status" value="1"/>
</dbReference>
<feature type="domain" description="Histidine-specific methyltransferase SAM-dependent" evidence="3">
    <location>
        <begin position="22"/>
        <end position="319"/>
    </location>
</feature>
<sequence>MPTTANTETQGPATQEAAAFLRDARAGLSARPRALPGKYLWDVEGSTLFDRICSTRDYYPTGREMTLLPGVAAEVAARIGPGATVVEYGSGASRKIRTLLDALVRPARYVALDISWDFLKEAVDRLAPDYPEVEMIPVHADYSQPIALPIDLSGGPVLGFFPGTSISNFSTTQAVAFMERVRATLGTSWFLIGVDPTRDEDRLLRAYGGADGLMAALHLNLLARANRELGATFDLDAFRHEARVLPEPFRVEAHLVAVRDTACRLDGETFRFAAGESIHTDNSYKYAPEAFQDIARRSGWIPEALWLDELGVFSLHLLRSA</sequence>
<reference evidence="4" key="1">
    <citation type="journal article" date="2016" name="Front. Microbiol.">
        <title>Genome Sequence of the Piezophilic, Mesophilic Sulfate-Reducing Bacterium Desulfovibrio indicus J2T.</title>
        <authorList>
            <person name="Cao J."/>
            <person name="Maignien L."/>
            <person name="Shao Z."/>
            <person name="Alain K."/>
            <person name="Jebbar M."/>
        </authorList>
    </citation>
    <scope>NUCLEOTIDE SEQUENCE</scope>
    <source>
        <strain evidence="4">JCM 32048</strain>
    </source>
</reference>
<gene>
    <name evidence="4" type="primary">egtD_1</name>
    <name evidence="4" type="ORF">MPEAHAMD_0014</name>
</gene>
<proteinExistence type="predicted"/>
<dbReference type="Pfam" id="PF10017">
    <property type="entry name" value="Methyltransf_33"/>
    <property type="match status" value="1"/>
</dbReference>
<comment type="caution">
    <text evidence="4">The sequence shown here is derived from an EMBL/GenBank/DDBJ whole genome shotgun (WGS) entry which is preliminary data.</text>
</comment>
<evidence type="ECO:0000259" key="3">
    <source>
        <dbReference type="Pfam" id="PF10017"/>
    </source>
</evidence>
<dbReference type="InterPro" id="IPR019257">
    <property type="entry name" value="MeTrfase_dom"/>
</dbReference>
<dbReference type="InterPro" id="IPR035094">
    <property type="entry name" value="EgtD"/>
</dbReference>
<keyword evidence="5" id="KW-1185">Reference proteome</keyword>